<feature type="signal peptide" evidence="5">
    <location>
        <begin position="1"/>
        <end position="28"/>
    </location>
</feature>
<proteinExistence type="inferred from homology"/>
<comment type="caution">
    <text evidence="7">The sequence shown here is derived from an EMBL/GenBank/DDBJ whole genome shotgun (WGS) entry which is preliminary data.</text>
</comment>
<dbReference type="GO" id="GO:0048038">
    <property type="term" value="F:quinone binding"/>
    <property type="evidence" value="ECO:0007669"/>
    <property type="project" value="InterPro"/>
</dbReference>
<gene>
    <name evidence="7" type="ORF">GCM10010358_61260</name>
</gene>
<keyword evidence="1 3" id="KW-0801">TPQ</keyword>
<dbReference type="GO" id="GO:0005507">
    <property type="term" value="F:copper ion binding"/>
    <property type="evidence" value="ECO:0007669"/>
    <property type="project" value="InterPro"/>
</dbReference>
<dbReference type="Gene3D" id="2.70.98.20">
    <property type="entry name" value="Copper amine oxidase, catalytic domain"/>
    <property type="match status" value="1"/>
</dbReference>
<dbReference type="RefSeq" id="WP_190193582.1">
    <property type="nucleotide sequence ID" value="NZ_BMVU01000041.1"/>
</dbReference>
<dbReference type="GO" id="GO:0009308">
    <property type="term" value="P:amine metabolic process"/>
    <property type="evidence" value="ECO:0007669"/>
    <property type="project" value="UniProtKB-UniRule"/>
</dbReference>
<evidence type="ECO:0000313" key="8">
    <source>
        <dbReference type="Proteomes" id="UP000619244"/>
    </source>
</evidence>
<feature type="chain" id="PRO_5036995976" description="Amine oxidase" evidence="5">
    <location>
        <begin position="29"/>
        <end position="454"/>
    </location>
</feature>
<evidence type="ECO:0000256" key="1">
    <source>
        <dbReference type="PIRSR" id="PIRSR600269-50"/>
    </source>
</evidence>
<evidence type="ECO:0000256" key="3">
    <source>
        <dbReference type="RuleBase" id="RU000672"/>
    </source>
</evidence>
<dbReference type="SUPFAM" id="SSF49998">
    <property type="entry name" value="Amine oxidase catalytic domain"/>
    <property type="match status" value="1"/>
</dbReference>
<comment type="cofactor">
    <cofactor evidence="3">
        <name>Cu cation</name>
        <dbReference type="ChEBI" id="CHEBI:23378"/>
    </cofactor>
    <text evidence="3">Contains 1 topaquinone per subunit.</text>
</comment>
<reference evidence="7" key="1">
    <citation type="journal article" date="2014" name="Int. J. Syst. Evol. Microbiol.">
        <title>Complete genome sequence of Corynebacterium casei LMG S-19264T (=DSM 44701T), isolated from a smear-ripened cheese.</title>
        <authorList>
            <consortium name="US DOE Joint Genome Institute (JGI-PGF)"/>
            <person name="Walter F."/>
            <person name="Albersmeier A."/>
            <person name="Kalinowski J."/>
            <person name="Ruckert C."/>
        </authorList>
    </citation>
    <scope>NUCLEOTIDE SEQUENCE</scope>
    <source>
        <strain evidence="7">JCM 4790</strain>
    </source>
</reference>
<keyword evidence="3" id="KW-0560">Oxidoreductase</keyword>
<sequence length="454" mass="50297">MKKVFRPLTTAASLALLLPSALPAAAGAADATRTGADARNAPARACSPDNAIEHTLRGGGTWRMCWHDTRLEGLVLEDVTFQPRGEAEPIRILHRASLAQIHVPYDNGTAEYSDLTEDELGAHANPLRPEDCPGGALRQIRSNLATRGETVSGLCVTTQERGFAFHGDNADLPRSVHRGNEAQQGQDLVVYTVNEAGHYHYINQWNFSDDGTITPRLGAAGNLSPDDFNAADGTGWPLGEGARAYSTSHHHNVFWRLVFDPDGTPTSRVEQYDTRQTGHSAKEPRTPLHETTRTSVDKETGGLTDADTQRWWRIVSKYENTDGHPRSWEIVHHNPHRYGGRPFTEKDIYFTEYKAGERYASDNRMSPELSPLEHVGQFVGGEKLTRPVVWVQVGYHHIARDEDQAPMPVHWQSFQIVPRDVTAMNALTPDHLRLPRYNGGGHPAHHPPSGKGDK</sequence>
<dbReference type="InterPro" id="IPR036460">
    <property type="entry name" value="Cu_amine_oxidase_C_sf"/>
</dbReference>
<dbReference type="PANTHER" id="PTHR10638:SF20">
    <property type="entry name" value="AMINE OXIDASE"/>
    <property type="match status" value="1"/>
</dbReference>
<evidence type="ECO:0000256" key="4">
    <source>
        <dbReference type="SAM" id="MobiDB-lite"/>
    </source>
</evidence>
<dbReference type="Proteomes" id="UP000619244">
    <property type="component" value="Unassembled WGS sequence"/>
</dbReference>
<feature type="domain" description="Copper amine oxidase catalytic" evidence="6">
    <location>
        <begin position="61"/>
        <end position="421"/>
    </location>
</feature>
<evidence type="ECO:0000259" key="6">
    <source>
        <dbReference type="Pfam" id="PF01179"/>
    </source>
</evidence>
<feature type="region of interest" description="Disordered" evidence="4">
    <location>
        <begin position="266"/>
        <end position="302"/>
    </location>
</feature>
<feature type="active site" description="Proton acceptor" evidence="1">
    <location>
        <position position="114"/>
    </location>
</feature>
<evidence type="ECO:0000313" key="7">
    <source>
        <dbReference type="EMBL" id="GGX99358.1"/>
    </source>
</evidence>
<comment type="PTM">
    <text evidence="2 3">Topaquinone (TPQ) is generated by copper-dependent autoxidation of a specific tyrosyl residue.</text>
</comment>
<protein>
    <recommendedName>
        <fullName evidence="3">Amine oxidase</fullName>
        <ecNumber evidence="3">1.4.3.-</ecNumber>
    </recommendedName>
</protein>
<evidence type="ECO:0000256" key="2">
    <source>
        <dbReference type="PIRSR" id="PIRSR600269-51"/>
    </source>
</evidence>
<dbReference type="EMBL" id="BMVU01000041">
    <property type="protein sequence ID" value="GGX99358.1"/>
    <property type="molecule type" value="Genomic_DNA"/>
</dbReference>
<dbReference type="GO" id="GO:0005886">
    <property type="term" value="C:plasma membrane"/>
    <property type="evidence" value="ECO:0007669"/>
    <property type="project" value="TreeGrafter"/>
</dbReference>
<name>A0A918U6E8_9ACTN</name>
<feature type="modified residue" description="2',4',5'-topaquinone" evidence="2">
    <location>
        <position position="199"/>
    </location>
</feature>
<dbReference type="Pfam" id="PF01179">
    <property type="entry name" value="Cu_amine_oxid"/>
    <property type="match status" value="1"/>
</dbReference>
<feature type="region of interest" description="Disordered" evidence="4">
    <location>
        <begin position="435"/>
        <end position="454"/>
    </location>
</feature>
<organism evidence="7 8">
    <name type="scientific">Streptomyces minutiscleroticus</name>
    <dbReference type="NCBI Taxonomy" id="68238"/>
    <lineage>
        <taxon>Bacteria</taxon>
        <taxon>Bacillati</taxon>
        <taxon>Actinomycetota</taxon>
        <taxon>Actinomycetes</taxon>
        <taxon>Kitasatosporales</taxon>
        <taxon>Streptomycetaceae</taxon>
        <taxon>Streptomyces</taxon>
    </lineage>
</organism>
<dbReference type="AlphaFoldDB" id="A0A918U6E8"/>
<dbReference type="InterPro" id="IPR000269">
    <property type="entry name" value="Cu_amine_oxidase"/>
</dbReference>
<keyword evidence="8" id="KW-1185">Reference proteome</keyword>
<keyword evidence="5" id="KW-0732">Signal</keyword>
<accession>A0A918U6E8</accession>
<feature type="active site" description="Schiff-base intermediate with substrate; via topaquinone" evidence="1">
    <location>
        <position position="199"/>
    </location>
</feature>
<keyword evidence="3" id="KW-0479">Metal-binding</keyword>
<dbReference type="InterPro" id="IPR015798">
    <property type="entry name" value="Cu_amine_oxidase_C"/>
</dbReference>
<dbReference type="EC" id="1.4.3.-" evidence="3"/>
<feature type="compositionally biased region" description="Polar residues" evidence="4">
    <location>
        <begin position="266"/>
        <end position="279"/>
    </location>
</feature>
<dbReference type="GO" id="GO:0008131">
    <property type="term" value="F:primary methylamine oxidase activity"/>
    <property type="evidence" value="ECO:0007669"/>
    <property type="project" value="InterPro"/>
</dbReference>
<keyword evidence="3" id="KW-0186">Copper</keyword>
<evidence type="ECO:0000256" key="5">
    <source>
        <dbReference type="SAM" id="SignalP"/>
    </source>
</evidence>
<feature type="compositionally biased region" description="Basic and acidic residues" evidence="4">
    <location>
        <begin position="280"/>
        <end position="300"/>
    </location>
</feature>
<reference evidence="7" key="2">
    <citation type="submission" date="2020-09" db="EMBL/GenBank/DDBJ databases">
        <authorList>
            <person name="Sun Q."/>
            <person name="Ohkuma M."/>
        </authorList>
    </citation>
    <scope>NUCLEOTIDE SEQUENCE</scope>
    <source>
        <strain evidence="7">JCM 4790</strain>
    </source>
</reference>
<dbReference type="PANTHER" id="PTHR10638">
    <property type="entry name" value="COPPER AMINE OXIDASE"/>
    <property type="match status" value="1"/>
</dbReference>
<comment type="similarity">
    <text evidence="3">Belongs to the copper/topaquinone oxidase family.</text>
</comment>